<proteinExistence type="predicted"/>
<evidence type="ECO:0000256" key="1">
    <source>
        <dbReference type="SAM" id="MobiDB-lite"/>
    </source>
</evidence>
<dbReference type="STRING" id="418459.H6QP80"/>
<accession>H6QP80</accession>
<dbReference type="GeneID" id="13541430"/>
<dbReference type="Proteomes" id="UP000008783">
    <property type="component" value="Unassembled WGS sequence"/>
</dbReference>
<evidence type="ECO:0000313" key="2">
    <source>
        <dbReference type="EMBL" id="EHS63165.1"/>
    </source>
</evidence>
<dbReference type="OrthoDB" id="2506088at2759"/>
<organism evidence="2 3">
    <name type="scientific">Puccinia graminis f. sp. tritici (strain CRL 75-36-700-3 / race SCCL)</name>
    <name type="common">Black stem rust fungus</name>
    <dbReference type="NCBI Taxonomy" id="418459"/>
    <lineage>
        <taxon>Eukaryota</taxon>
        <taxon>Fungi</taxon>
        <taxon>Dikarya</taxon>
        <taxon>Basidiomycota</taxon>
        <taxon>Pucciniomycotina</taxon>
        <taxon>Pucciniomycetes</taxon>
        <taxon>Pucciniales</taxon>
        <taxon>Pucciniaceae</taxon>
        <taxon>Puccinia</taxon>
    </lineage>
</organism>
<dbReference type="KEGG" id="pgr:PGTG_20749"/>
<dbReference type="InParanoid" id="H6QP80"/>
<dbReference type="EMBL" id="DS178263">
    <property type="protein sequence ID" value="EHS63165.1"/>
    <property type="molecule type" value="Genomic_DNA"/>
</dbReference>
<dbReference type="VEuPathDB" id="FungiDB:PGTG_20749"/>
<feature type="compositionally biased region" description="Polar residues" evidence="1">
    <location>
        <begin position="631"/>
        <end position="644"/>
    </location>
</feature>
<dbReference type="AlphaFoldDB" id="H6QP80"/>
<keyword evidence="3" id="KW-1185">Reference proteome</keyword>
<dbReference type="HOGENOM" id="CLU_403918_0_0_1"/>
<feature type="compositionally biased region" description="Polar residues" evidence="1">
    <location>
        <begin position="459"/>
        <end position="473"/>
    </location>
</feature>
<dbReference type="RefSeq" id="XP_003890720.1">
    <property type="nucleotide sequence ID" value="XM_003890671.1"/>
</dbReference>
<feature type="region of interest" description="Disordered" evidence="1">
    <location>
        <begin position="602"/>
        <end position="681"/>
    </location>
</feature>
<name>H6QP80_PUCGT</name>
<evidence type="ECO:0000313" key="3">
    <source>
        <dbReference type="Proteomes" id="UP000008783"/>
    </source>
</evidence>
<feature type="compositionally biased region" description="Low complexity" evidence="1">
    <location>
        <begin position="421"/>
        <end position="440"/>
    </location>
</feature>
<dbReference type="PANTHER" id="PTHR31912:SF34">
    <property type="entry name" value="NOTOCHORD-RELATED PROTEIN"/>
    <property type="match status" value="1"/>
</dbReference>
<sequence length="681" mass="77249">MVPPLDIPHILGKYFVKHYKSLVGKHFRIVVQLAPFVLFQFMDEEQRALWTALCQLAPLIFQTSIPNMESYLKNLEEKIDNFMYLITRMSAQWVNKPKFHMLLHLPLSIRRFGPASLFATEKFESFNGILRNASVHSNRHCPGRDLAISFANYECMRAIQSGGRLFNNLEQRAFYPSESVTQASKDKMILKSMGYNPQKAMTSAPFQFSYPSKKTLRKGVFVQVRSQIEDHRLKQVKSSTTRRIGRIEFLWHIQSNTSSAFVLTVTWFKILGISEFYQMRLIESTLVMRDVYANEIEATINVQHNCHDGQCTFKKKERTPSDVQEGDPGLSYETIHNNNNSYIINIASFHATGNHQHLSQMPHHQITASQWQAGIQIGIDKWNKNPNQAPKGKGKANTAIPSELQPVNHHSPMTGVESAPSHRSQGSSGQRSWGSQSVGSRMEHNQNSPPPRQSPSQNHTTINLNPNSQSRATSHARGHRNPQQNPGNLYPANPPQESRIYEHNSTPQHSLLHHMAPELHNPRYDVPVPSGVSPHHTWAGTPTLHRSQSNPRFIPPYPSPYYPTQPLPHNNPLMQHWPQQSRPNSWASIPNQYAHPQMNYALPDSNAYHPQGPSSYHYPRRLPSTPGPMTHPQTSGTNDPQGSSLPPPNHTLYQYNYPGDNVTIAGMHPEDPSGHHYSSHP</sequence>
<feature type="region of interest" description="Disordered" evidence="1">
    <location>
        <begin position="404"/>
        <end position="501"/>
    </location>
</feature>
<protein>
    <submittedName>
        <fullName evidence="2">Uncharacterized protein</fullName>
    </submittedName>
</protein>
<dbReference type="PANTHER" id="PTHR31912">
    <property type="entry name" value="IP13529P"/>
    <property type="match status" value="1"/>
</dbReference>
<gene>
    <name evidence="2" type="ORF">PGTG_20749</name>
</gene>
<reference evidence="3" key="1">
    <citation type="journal article" date="2011" name="Proc. Natl. Acad. Sci. U.S.A.">
        <title>Obligate biotrophy features unraveled by the genomic analysis of rust fungi.</title>
        <authorList>
            <person name="Duplessis S."/>
            <person name="Cuomo C.A."/>
            <person name="Lin Y.-C."/>
            <person name="Aerts A."/>
            <person name="Tisserant E."/>
            <person name="Veneault-Fourrey C."/>
            <person name="Joly D.L."/>
            <person name="Hacquard S."/>
            <person name="Amselem J."/>
            <person name="Cantarel B.L."/>
            <person name="Chiu R."/>
            <person name="Coutinho P.M."/>
            <person name="Feau N."/>
            <person name="Field M."/>
            <person name="Frey P."/>
            <person name="Gelhaye E."/>
            <person name="Goldberg J."/>
            <person name="Grabherr M.G."/>
            <person name="Kodira C.D."/>
            <person name="Kohler A."/>
            <person name="Kuees U."/>
            <person name="Lindquist E.A."/>
            <person name="Lucas S.M."/>
            <person name="Mago R."/>
            <person name="Mauceli E."/>
            <person name="Morin E."/>
            <person name="Murat C."/>
            <person name="Pangilinan J.L."/>
            <person name="Park R."/>
            <person name="Pearson M."/>
            <person name="Quesneville H."/>
            <person name="Rouhier N."/>
            <person name="Sakthikumar S."/>
            <person name="Salamov A.A."/>
            <person name="Schmutz J."/>
            <person name="Selles B."/>
            <person name="Shapiro H."/>
            <person name="Tanguay P."/>
            <person name="Tuskan G.A."/>
            <person name="Henrissat B."/>
            <person name="Van de Peer Y."/>
            <person name="Rouze P."/>
            <person name="Ellis J.G."/>
            <person name="Dodds P.N."/>
            <person name="Schein J.E."/>
            <person name="Zhong S."/>
            <person name="Hamelin R.C."/>
            <person name="Grigoriev I.V."/>
            <person name="Szabo L.J."/>
            <person name="Martin F."/>
        </authorList>
    </citation>
    <scope>NUCLEOTIDE SEQUENCE [LARGE SCALE GENOMIC DNA]</scope>
    <source>
        <strain evidence="3">CRL 75-36-700-3 / race SCCL</strain>
    </source>
</reference>